<accession>A0A6B0GV12</accession>
<proteinExistence type="predicted"/>
<dbReference type="Gene3D" id="3.30.530.20">
    <property type="match status" value="1"/>
</dbReference>
<feature type="domain" description="Coenzyme Q-binding protein COQ10 START" evidence="1">
    <location>
        <begin position="10"/>
        <end position="138"/>
    </location>
</feature>
<organism evidence="2 3">
    <name type="scientific">Halomarina oriensis</name>
    <dbReference type="NCBI Taxonomy" id="671145"/>
    <lineage>
        <taxon>Archaea</taxon>
        <taxon>Methanobacteriati</taxon>
        <taxon>Methanobacteriota</taxon>
        <taxon>Stenosarchaea group</taxon>
        <taxon>Halobacteria</taxon>
        <taxon>Halobacteriales</taxon>
        <taxon>Natronomonadaceae</taxon>
        <taxon>Halomarina</taxon>
    </lineage>
</organism>
<sequence length="157" mass="18099">MPTYRRQTRVRAPFDEVWEFHSGVAGLEALTPAFMNLRVDDVVGPDDERDPEVLETGSRIHASVRPFGVGPRQRWVSVIVEREEGDGVAYFVDEMEDGPFPHWRHTHRFYADGEETVVEDEVEYELPVVGTVGPLGDVGFEPMFRYRHRRTRELLEG</sequence>
<evidence type="ECO:0000313" key="2">
    <source>
        <dbReference type="EMBL" id="MWG36413.1"/>
    </source>
</evidence>
<evidence type="ECO:0000259" key="1">
    <source>
        <dbReference type="Pfam" id="PF03364"/>
    </source>
</evidence>
<comment type="caution">
    <text evidence="2">The sequence shown here is derived from an EMBL/GenBank/DDBJ whole genome shotgun (WGS) entry which is preliminary data.</text>
</comment>
<dbReference type="Proteomes" id="UP000451471">
    <property type="component" value="Unassembled WGS sequence"/>
</dbReference>
<protein>
    <submittedName>
        <fullName evidence="2">Cyclase</fullName>
    </submittedName>
</protein>
<gene>
    <name evidence="2" type="ORF">GQS65_18310</name>
</gene>
<name>A0A6B0GV12_9EURY</name>
<dbReference type="SUPFAM" id="SSF55961">
    <property type="entry name" value="Bet v1-like"/>
    <property type="match status" value="1"/>
</dbReference>
<evidence type="ECO:0000313" key="3">
    <source>
        <dbReference type="Proteomes" id="UP000451471"/>
    </source>
</evidence>
<dbReference type="OrthoDB" id="10357at2157"/>
<dbReference type="Pfam" id="PF03364">
    <property type="entry name" value="Polyketide_cyc"/>
    <property type="match status" value="1"/>
</dbReference>
<dbReference type="InterPro" id="IPR005031">
    <property type="entry name" value="COQ10_START"/>
</dbReference>
<keyword evidence="3" id="KW-1185">Reference proteome</keyword>
<dbReference type="EMBL" id="WSZK01000035">
    <property type="protein sequence ID" value="MWG36413.1"/>
    <property type="molecule type" value="Genomic_DNA"/>
</dbReference>
<dbReference type="RefSeq" id="WP_158206071.1">
    <property type="nucleotide sequence ID" value="NZ_WSZK01000035.1"/>
</dbReference>
<reference evidence="2 3" key="1">
    <citation type="submission" date="2019-12" db="EMBL/GenBank/DDBJ databases">
        <title>Halocatena pleomorpha gen. nov. sp. nov., an extremely halophilic archaeon of family Halobacteriaceae isolated from saltpan soil.</title>
        <authorList>
            <person name="Pal Y."/>
            <person name="Verma A."/>
            <person name="Krishnamurthi S."/>
            <person name="Kumar P."/>
        </authorList>
    </citation>
    <scope>NUCLEOTIDE SEQUENCE [LARGE SCALE GENOMIC DNA]</scope>
    <source>
        <strain evidence="2 3">JCM 16495</strain>
    </source>
</reference>
<dbReference type="InterPro" id="IPR023393">
    <property type="entry name" value="START-like_dom_sf"/>
</dbReference>
<dbReference type="AlphaFoldDB" id="A0A6B0GV12"/>